<dbReference type="EMBL" id="JAWPEI010000021">
    <property type="protein sequence ID" value="KAK4707274.1"/>
    <property type="molecule type" value="Genomic_DNA"/>
</dbReference>
<name>A0AAV9K286_9SOLN</name>
<dbReference type="Pfam" id="PF13966">
    <property type="entry name" value="zf-RVT"/>
    <property type="match status" value="1"/>
</dbReference>
<organism evidence="3 4">
    <name type="scientific">Solanum pinnatisectum</name>
    <name type="common">tansyleaf nightshade</name>
    <dbReference type="NCBI Taxonomy" id="50273"/>
    <lineage>
        <taxon>Eukaryota</taxon>
        <taxon>Viridiplantae</taxon>
        <taxon>Streptophyta</taxon>
        <taxon>Embryophyta</taxon>
        <taxon>Tracheophyta</taxon>
        <taxon>Spermatophyta</taxon>
        <taxon>Magnoliopsida</taxon>
        <taxon>eudicotyledons</taxon>
        <taxon>Gunneridae</taxon>
        <taxon>Pentapetalae</taxon>
        <taxon>asterids</taxon>
        <taxon>lamiids</taxon>
        <taxon>Solanales</taxon>
        <taxon>Solanaceae</taxon>
        <taxon>Solanoideae</taxon>
        <taxon>Solaneae</taxon>
        <taxon>Solanum</taxon>
    </lineage>
</organism>
<evidence type="ECO:0000313" key="3">
    <source>
        <dbReference type="EMBL" id="KAK4707274.1"/>
    </source>
</evidence>
<evidence type="ECO:0000313" key="4">
    <source>
        <dbReference type="Proteomes" id="UP001311915"/>
    </source>
</evidence>
<keyword evidence="1" id="KW-0472">Membrane</keyword>
<dbReference type="Proteomes" id="UP001311915">
    <property type="component" value="Unassembled WGS sequence"/>
</dbReference>
<protein>
    <recommendedName>
        <fullName evidence="2">Reverse transcriptase zinc-binding domain-containing protein</fullName>
    </recommendedName>
</protein>
<gene>
    <name evidence="3" type="ORF">R3W88_033195</name>
</gene>
<feature type="domain" description="Reverse transcriptase zinc-binding" evidence="2">
    <location>
        <begin position="162"/>
        <end position="245"/>
    </location>
</feature>
<dbReference type="InterPro" id="IPR026960">
    <property type="entry name" value="RVT-Znf"/>
</dbReference>
<dbReference type="AlphaFoldDB" id="A0AAV9K286"/>
<accession>A0AAV9K286</accession>
<sequence>MVGRINTWTVRFLSYAGMLPLVQSVLTSIQAFWTQIFLIPKKILQTIETMCKRFLWKGEAQSKGKALIAWDTLCWPKVAGGLNITDVYIWNKAAILKHLWNLAQKKDKLWIVWVHTYYIKGRRPWEVEGKQASWMVRKIMQAGQWIAEVGIPITEIMDADEFTVKGMYKKLRGEFIKVPWRRLTCNNQGSPKWILLYLTIHRRLYTMDRLAKWGIHTDQVCALCKQERETHQHLFFSCNIAARIWRKLLQWMCIIRNTAGWTEEMDWAVSHATGKATQDEVYRMTLAAAVYYVWQERNYRIFQKKERTAEVIIRSIIQEIYCRSSMQPKLAEFIRNFNYYP</sequence>
<feature type="transmembrane region" description="Helical" evidence="1">
    <location>
        <begin position="12"/>
        <end position="33"/>
    </location>
</feature>
<keyword evidence="1" id="KW-0812">Transmembrane</keyword>
<dbReference type="PANTHER" id="PTHR33116">
    <property type="entry name" value="REVERSE TRANSCRIPTASE ZINC-BINDING DOMAIN-CONTAINING PROTEIN-RELATED-RELATED"/>
    <property type="match status" value="1"/>
</dbReference>
<keyword evidence="1" id="KW-1133">Transmembrane helix</keyword>
<keyword evidence="4" id="KW-1185">Reference proteome</keyword>
<proteinExistence type="predicted"/>
<evidence type="ECO:0000259" key="2">
    <source>
        <dbReference type="Pfam" id="PF13966"/>
    </source>
</evidence>
<evidence type="ECO:0000256" key="1">
    <source>
        <dbReference type="SAM" id="Phobius"/>
    </source>
</evidence>
<comment type="caution">
    <text evidence="3">The sequence shown here is derived from an EMBL/GenBank/DDBJ whole genome shotgun (WGS) entry which is preliminary data.</text>
</comment>
<dbReference type="PANTHER" id="PTHR33116:SF66">
    <property type="entry name" value="REVERSE TRANSCRIPTASE ZINC-BINDING DOMAIN-CONTAINING PROTEIN"/>
    <property type="match status" value="1"/>
</dbReference>
<reference evidence="3 4" key="1">
    <citation type="submission" date="2023-10" db="EMBL/GenBank/DDBJ databases">
        <title>Genome-Wide Identification Analysis in wild type Solanum Pinnatisectum Reveals Some Genes Defensing Phytophthora Infestans.</title>
        <authorList>
            <person name="Sun C."/>
        </authorList>
    </citation>
    <scope>NUCLEOTIDE SEQUENCE [LARGE SCALE GENOMIC DNA]</scope>
    <source>
        <strain evidence="3">LQN</strain>
        <tissue evidence="3">Leaf</tissue>
    </source>
</reference>